<dbReference type="EMBL" id="KQ421308">
    <property type="protein sequence ID" value="KOF77776.1"/>
    <property type="molecule type" value="Genomic_DNA"/>
</dbReference>
<protein>
    <submittedName>
        <fullName evidence="1">Uncharacterized protein</fullName>
    </submittedName>
</protein>
<name>A0A0L8GL93_OCTBM</name>
<reference evidence="1" key="1">
    <citation type="submission" date="2015-07" db="EMBL/GenBank/DDBJ databases">
        <title>MeaNS - Measles Nucleotide Surveillance Program.</title>
        <authorList>
            <person name="Tran T."/>
            <person name="Druce J."/>
        </authorList>
    </citation>
    <scope>NUCLEOTIDE SEQUENCE</scope>
    <source>
        <strain evidence="1">UCB-OBI-ISO-001</strain>
        <tissue evidence="1">Gonad</tissue>
    </source>
</reference>
<accession>A0A0L8GL93</accession>
<organism evidence="1">
    <name type="scientific">Octopus bimaculoides</name>
    <name type="common">California two-spotted octopus</name>
    <dbReference type="NCBI Taxonomy" id="37653"/>
    <lineage>
        <taxon>Eukaryota</taxon>
        <taxon>Metazoa</taxon>
        <taxon>Spiralia</taxon>
        <taxon>Lophotrochozoa</taxon>
        <taxon>Mollusca</taxon>
        <taxon>Cephalopoda</taxon>
        <taxon>Coleoidea</taxon>
        <taxon>Octopodiformes</taxon>
        <taxon>Octopoda</taxon>
        <taxon>Incirrata</taxon>
        <taxon>Octopodidae</taxon>
        <taxon>Octopus</taxon>
    </lineage>
</organism>
<dbReference type="OrthoDB" id="10352022at2759"/>
<dbReference type="AlphaFoldDB" id="A0A0L8GL93"/>
<proteinExistence type="predicted"/>
<gene>
    <name evidence="1" type="ORF">OCBIM_22031666mg</name>
</gene>
<evidence type="ECO:0000313" key="1">
    <source>
        <dbReference type="EMBL" id="KOF77776.1"/>
    </source>
</evidence>
<sequence>MNETDCIYNVTAQCSLPVTHIDCFIGKAPLTFTSNRILNCSDGKTFTNSAELILDPPVTGKLKCNFTMDSLFSDKRTIKIKCEGKVS</sequence>